<evidence type="ECO:0000313" key="1">
    <source>
        <dbReference type="EMBL" id="KAG5457822.1"/>
    </source>
</evidence>
<evidence type="ECO:0000313" key="2">
    <source>
        <dbReference type="Proteomes" id="UP000673691"/>
    </source>
</evidence>
<dbReference type="EMBL" id="JAEFCI010009422">
    <property type="protein sequence ID" value="KAG5457822.1"/>
    <property type="molecule type" value="Genomic_DNA"/>
</dbReference>
<comment type="caution">
    <text evidence="1">The sequence shown here is derived from an EMBL/GenBank/DDBJ whole genome shotgun (WGS) entry which is preliminary data.</text>
</comment>
<reference evidence="1 2" key="1">
    <citation type="journal article" name="Sci. Rep.">
        <title>Genome-scale phylogenetic analyses confirm Olpidium as the closest living zoosporic fungus to the non-flagellated, terrestrial fungi.</title>
        <authorList>
            <person name="Chang Y."/>
            <person name="Rochon D."/>
            <person name="Sekimoto S."/>
            <person name="Wang Y."/>
            <person name="Chovatia M."/>
            <person name="Sandor L."/>
            <person name="Salamov A."/>
            <person name="Grigoriev I.V."/>
            <person name="Stajich J.E."/>
            <person name="Spatafora J.W."/>
        </authorList>
    </citation>
    <scope>NUCLEOTIDE SEQUENCE [LARGE SCALE GENOMIC DNA]</scope>
    <source>
        <strain evidence="1">S191</strain>
    </source>
</reference>
<protein>
    <submittedName>
        <fullName evidence="1">Uncharacterized protein</fullName>
    </submittedName>
</protein>
<gene>
    <name evidence="1" type="ORF">BJ554DRAFT_2072</name>
</gene>
<organism evidence="1 2">
    <name type="scientific">Olpidium bornovanus</name>
    <dbReference type="NCBI Taxonomy" id="278681"/>
    <lineage>
        <taxon>Eukaryota</taxon>
        <taxon>Fungi</taxon>
        <taxon>Fungi incertae sedis</taxon>
        <taxon>Olpidiomycota</taxon>
        <taxon>Olpidiomycotina</taxon>
        <taxon>Olpidiomycetes</taxon>
        <taxon>Olpidiales</taxon>
        <taxon>Olpidiaceae</taxon>
        <taxon>Olpidium</taxon>
    </lineage>
</organism>
<sequence length="106" mass="11901">MYPRVTTGLAAESTTTQMLVLLVVRVRRHIHRPGCASKALIADHTGSAPEFRNETNQPSKLLLRVGGTIRYVRWYIFVSVRRHIYTISRHNTVPKAGRGGLYSGNV</sequence>
<dbReference type="AlphaFoldDB" id="A0A8H8DH72"/>
<keyword evidence="2" id="KW-1185">Reference proteome</keyword>
<name>A0A8H8DH72_9FUNG</name>
<accession>A0A8H8DH72</accession>
<proteinExistence type="predicted"/>
<dbReference type="Proteomes" id="UP000673691">
    <property type="component" value="Unassembled WGS sequence"/>
</dbReference>